<evidence type="ECO:0000313" key="1">
    <source>
        <dbReference type="EMBL" id="VFU09564.1"/>
    </source>
</evidence>
<dbReference type="AlphaFoldDB" id="A0A4U8Z2D2"/>
<dbReference type="KEGG" id="mtun:MTUNDRAET4_2677"/>
<dbReference type="EMBL" id="LR536450">
    <property type="protein sequence ID" value="VFU09564.1"/>
    <property type="molecule type" value="Genomic_DNA"/>
</dbReference>
<organism evidence="1 2">
    <name type="scientific">Methylocella tundrae</name>
    <dbReference type="NCBI Taxonomy" id="227605"/>
    <lineage>
        <taxon>Bacteria</taxon>
        <taxon>Pseudomonadati</taxon>
        <taxon>Pseudomonadota</taxon>
        <taxon>Alphaproteobacteria</taxon>
        <taxon>Hyphomicrobiales</taxon>
        <taxon>Beijerinckiaceae</taxon>
        <taxon>Methylocella</taxon>
    </lineage>
</organism>
<evidence type="ECO:0008006" key="3">
    <source>
        <dbReference type="Google" id="ProtNLM"/>
    </source>
</evidence>
<name>A0A4U8Z2D2_METTU</name>
<sequence length="39" mass="4420">MPQRQGGVLYYCHKRNNEFAFKLLVSAARAVHLPFKAGT</sequence>
<dbReference type="Proteomes" id="UP000294360">
    <property type="component" value="Chromosome"/>
</dbReference>
<reference evidence="1 2" key="1">
    <citation type="submission" date="2019-03" db="EMBL/GenBank/DDBJ databases">
        <authorList>
            <person name="Kox A.R. M."/>
        </authorList>
    </citation>
    <scope>NUCLEOTIDE SEQUENCE [LARGE SCALE GENOMIC DNA]</scope>
    <source>
        <strain evidence="1">MTUNDRAET4 annotated genome</strain>
    </source>
</reference>
<gene>
    <name evidence="1" type="ORF">MTUNDRAET4_2677</name>
</gene>
<evidence type="ECO:0000313" key="2">
    <source>
        <dbReference type="Proteomes" id="UP000294360"/>
    </source>
</evidence>
<accession>A0A4U8Z2D2</accession>
<proteinExistence type="predicted"/>
<protein>
    <recommendedName>
        <fullName evidence="3">Transposase</fullName>
    </recommendedName>
</protein>